<proteinExistence type="predicted"/>
<dbReference type="EMBL" id="JBHEZZ010000041">
    <property type="protein sequence ID" value="MFC1407255.1"/>
    <property type="molecule type" value="Genomic_DNA"/>
</dbReference>
<evidence type="ECO:0000313" key="3">
    <source>
        <dbReference type="Proteomes" id="UP001592528"/>
    </source>
</evidence>
<reference evidence="2 3" key="1">
    <citation type="submission" date="2024-09" db="EMBL/GenBank/DDBJ databases">
        <authorList>
            <person name="Lee S.D."/>
        </authorList>
    </citation>
    <scope>NUCLEOTIDE SEQUENCE [LARGE SCALE GENOMIC DNA]</scope>
    <source>
        <strain evidence="2 3">N1-5</strain>
    </source>
</reference>
<feature type="transmembrane region" description="Helical" evidence="1">
    <location>
        <begin position="131"/>
        <end position="150"/>
    </location>
</feature>
<keyword evidence="1" id="KW-0472">Membrane</keyword>
<accession>A0ABV6V0L3</accession>
<keyword evidence="3" id="KW-1185">Reference proteome</keyword>
<evidence type="ECO:0000256" key="1">
    <source>
        <dbReference type="SAM" id="Phobius"/>
    </source>
</evidence>
<evidence type="ECO:0000313" key="2">
    <source>
        <dbReference type="EMBL" id="MFC1407255.1"/>
    </source>
</evidence>
<feature type="transmembrane region" description="Helical" evidence="1">
    <location>
        <begin position="104"/>
        <end position="125"/>
    </location>
</feature>
<keyword evidence="1" id="KW-1133">Transmembrane helix</keyword>
<name>A0ABV6V0L3_9ACTN</name>
<gene>
    <name evidence="2" type="ORF">ACEZDJ_38830</name>
</gene>
<comment type="caution">
    <text evidence="2">The sequence shown here is derived from an EMBL/GenBank/DDBJ whole genome shotgun (WGS) entry which is preliminary data.</text>
</comment>
<organism evidence="2 3">
    <name type="scientific">Streptacidiphilus cavernicola</name>
    <dbReference type="NCBI Taxonomy" id="3342716"/>
    <lineage>
        <taxon>Bacteria</taxon>
        <taxon>Bacillati</taxon>
        <taxon>Actinomycetota</taxon>
        <taxon>Actinomycetes</taxon>
        <taxon>Kitasatosporales</taxon>
        <taxon>Streptomycetaceae</taxon>
        <taxon>Streptacidiphilus</taxon>
    </lineage>
</organism>
<protein>
    <submittedName>
        <fullName evidence="2">Uncharacterized protein</fullName>
    </submittedName>
</protein>
<feature type="transmembrane region" description="Helical" evidence="1">
    <location>
        <begin position="44"/>
        <end position="65"/>
    </location>
</feature>
<keyword evidence="1" id="KW-0812">Transmembrane</keyword>
<sequence>MPAESPSVSRWDRWERHLPRFLQPPAILATALEHNEYLVRPRLALLYVCSAVVLVPWTVVLFLTLPGQERAAHWSVAWGGFDALLIIVFAGCAVRILRLSSRTAAVTAAAGALLVTDAWFDVMLASTTYDMVEALVMAVLVELPIAALCFRTSFRVSSLLEQARPYLRELGFTVRDGRLVPPVDWPQQK</sequence>
<feature type="transmembrane region" description="Helical" evidence="1">
    <location>
        <begin position="77"/>
        <end position="97"/>
    </location>
</feature>
<dbReference type="Proteomes" id="UP001592528">
    <property type="component" value="Unassembled WGS sequence"/>
</dbReference>
<dbReference type="RefSeq" id="WP_051726584.1">
    <property type="nucleotide sequence ID" value="NZ_JBHEZZ010000041.1"/>
</dbReference>